<dbReference type="EMBL" id="JMQM01000001">
    <property type="protein sequence ID" value="KFB10327.1"/>
    <property type="molecule type" value="Genomic_DNA"/>
</dbReference>
<dbReference type="InterPro" id="IPR053802">
    <property type="entry name" value="DUF6950"/>
</dbReference>
<name>A0A084UBJ1_9HYPH</name>
<accession>A0A084UBJ1</accession>
<dbReference type="Proteomes" id="UP000053675">
    <property type="component" value="Unassembled WGS sequence"/>
</dbReference>
<dbReference type="PATRIC" id="fig|472175.3.peg.1372"/>
<gene>
    <name evidence="2" type="ORF">EL18_01358</name>
</gene>
<keyword evidence="3" id="KW-1185">Reference proteome</keyword>
<evidence type="ECO:0000313" key="2">
    <source>
        <dbReference type="EMBL" id="KFB10327.1"/>
    </source>
</evidence>
<dbReference type="RefSeq" id="WP_036481012.1">
    <property type="nucleotide sequence ID" value="NZ_JMQM01000001.1"/>
</dbReference>
<dbReference type="AlphaFoldDB" id="A0A084UBJ1"/>
<dbReference type="STRING" id="472175.EL18_01358"/>
<dbReference type="OrthoDB" id="6586924at2"/>
<comment type="caution">
    <text evidence="2">The sequence shown here is derived from an EMBL/GenBank/DDBJ whole genome shotgun (WGS) entry which is preliminary data.</text>
</comment>
<dbReference type="eggNOG" id="ENOG5030Z6V">
    <property type="taxonomic scope" value="Bacteria"/>
</dbReference>
<dbReference type="Pfam" id="PF22262">
    <property type="entry name" value="DUF6950"/>
    <property type="match status" value="1"/>
</dbReference>
<evidence type="ECO:0000313" key="3">
    <source>
        <dbReference type="Proteomes" id="UP000053675"/>
    </source>
</evidence>
<protein>
    <recommendedName>
        <fullName evidence="1">DUF6950 domain-containing protein</fullName>
    </recommendedName>
</protein>
<feature type="domain" description="DUF6950" evidence="1">
    <location>
        <begin position="3"/>
        <end position="127"/>
    </location>
</feature>
<evidence type="ECO:0000259" key="1">
    <source>
        <dbReference type="Pfam" id="PF22262"/>
    </source>
</evidence>
<proteinExistence type="predicted"/>
<sequence>MTIEEFMTAEAAKPFRWGKTDCASTADRWVRIVTGFSPMSVFGRQHQTEEEARQWLREPGSIAVAVNRVMRASGFRKTKEPASGDVGLIIHDGKLCMAIHTGSIWFSRDENGLIGAPLNSVWKAWRIECL</sequence>
<reference evidence="2 3" key="1">
    <citation type="submission" date="2014-05" db="EMBL/GenBank/DDBJ databases">
        <title>Draft Genome Sequence of Nitratireductor basaltis Strain UMTGB225, A Marine Bacterium Isolated from Green Barrel Tunicate.</title>
        <authorList>
            <person name="Gan H.Y."/>
        </authorList>
    </citation>
    <scope>NUCLEOTIDE SEQUENCE [LARGE SCALE GENOMIC DNA]</scope>
    <source>
        <strain evidence="2 3">UMTGB225</strain>
    </source>
</reference>
<organism evidence="2 3">
    <name type="scientific">Nitratireductor basaltis</name>
    <dbReference type="NCBI Taxonomy" id="472175"/>
    <lineage>
        <taxon>Bacteria</taxon>
        <taxon>Pseudomonadati</taxon>
        <taxon>Pseudomonadota</taxon>
        <taxon>Alphaproteobacteria</taxon>
        <taxon>Hyphomicrobiales</taxon>
        <taxon>Phyllobacteriaceae</taxon>
        <taxon>Nitratireductor</taxon>
    </lineage>
</organism>